<name>A0A1B0DAA9_PHLPP</name>
<dbReference type="Gene3D" id="3.10.200.10">
    <property type="entry name" value="Alpha carbonic anhydrase"/>
    <property type="match status" value="1"/>
</dbReference>
<dbReference type="AlphaFoldDB" id="A0A1B0DAA9"/>
<evidence type="ECO:0000256" key="1">
    <source>
        <dbReference type="ARBA" id="ARBA00010718"/>
    </source>
</evidence>
<dbReference type="SUPFAM" id="SSF51069">
    <property type="entry name" value="Carbonic anhydrase"/>
    <property type="match status" value="1"/>
</dbReference>
<evidence type="ECO:0000313" key="2">
    <source>
        <dbReference type="EnsemblMetazoa" id="PPAI004614-PA"/>
    </source>
</evidence>
<dbReference type="InterPro" id="IPR023561">
    <property type="entry name" value="Carbonic_anhydrase_a-class"/>
</dbReference>
<accession>A0A1B0DAA9</accession>
<dbReference type="PROSITE" id="PS51144">
    <property type="entry name" value="ALPHA_CA_2"/>
    <property type="match status" value="1"/>
</dbReference>
<sequence length="131" mass="14954">MQLHFHWGENDTIGSEDLLDNHSFAMELHVVMYKSFYRSSREALDHSDGLAVLAFFIEVSPTDNPAFDDFTRSLEKVTSPHTTTSFDKLQSLRQLIGEDLTQYYTYNGSLTTPPCSEVVVWIDFKEPITLG</sequence>
<dbReference type="VEuPathDB" id="VectorBase:PPAI004614"/>
<dbReference type="GO" id="GO:0008270">
    <property type="term" value="F:zinc ion binding"/>
    <property type="evidence" value="ECO:0007669"/>
    <property type="project" value="InterPro"/>
</dbReference>
<dbReference type="GO" id="GO:0004089">
    <property type="term" value="F:carbonate dehydratase activity"/>
    <property type="evidence" value="ECO:0007669"/>
    <property type="project" value="InterPro"/>
</dbReference>
<dbReference type="PANTHER" id="PTHR18952">
    <property type="entry name" value="CARBONIC ANHYDRASE"/>
    <property type="match status" value="1"/>
</dbReference>
<evidence type="ECO:0000313" key="3">
    <source>
        <dbReference type="Proteomes" id="UP000092462"/>
    </source>
</evidence>
<organism evidence="2 3">
    <name type="scientific">Phlebotomus papatasi</name>
    <name type="common">Sandfly</name>
    <dbReference type="NCBI Taxonomy" id="29031"/>
    <lineage>
        <taxon>Eukaryota</taxon>
        <taxon>Metazoa</taxon>
        <taxon>Ecdysozoa</taxon>
        <taxon>Arthropoda</taxon>
        <taxon>Hexapoda</taxon>
        <taxon>Insecta</taxon>
        <taxon>Pterygota</taxon>
        <taxon>Neoptera</taxon>
        <taxon>Endopterygota</taxon>
        <taxon>Diptera</taxon>
        <taxon>Nematocera</taxon>
        <taxon>Psychodoidea</taxon>
        <taxon>Psychodidae</taxon>
        <taxon>Phlebotomus</taxon>
        <taxon>Phlebotomus</taxon>
    </lineage>
</organism>
<dbReference type="EMBL" id="AJVK01028961">
    <property type="status" value="NOT_ANNOTATED_CDS"/>
    <property type="molecule type" value="Genomic_DNA"/>
</dbReference>
<dbReference type="Pfam" id="PF00194">
    <property type="entry name" value="Carb_anhydrase"/>
    <property type="match status" value="1"/>
</dbReference>
<reference evidence="2" key="1">
    <citation type="submission" date="2022-08" db="UniProtKB">
        <authorList>
            <consortium name="EnsemblMetazoa"/>
        </authorList>
    </citation>
    <scope>IDENTIFICATION</scope>
    <source>
        <strain evidence="2">Israel</strain>
    </source>
</reference>
<protein>
    <submittedName>
        <fullName evidence="2">Uncharacterized protein</fullName>
    </submittedName>
</protein>
<proteinExistence type="inferred from homology"/>
<dbReference type="VEuPathDB" id="VectorBase:PPAPM1_010857"/>
<dbReference type="PANTHER" id="PTHR18952:SF124">
    <property type="entry name" value="CARBONIC ANHYDRASE 7"/>
    <property type="match status" value="1"/>
</dbReference>
<dbReference type="GO" id="GO:0005737">
    <property type="term" value="C:cytoplasm"/>
    <property type="evidence" value="ECO:0007669"/>
    <property type="project" value="TreeGrafter"/>
</dbReference>
<comment type="similarity">
    <text evidence="1">Belongs to the alpha-carbonic anhydrase family.</text>
</comment>
<dbReference type="Proteomes" id="UP000092462">
    <property type="component" value="Unassembled WGS sequence"/>
</dbReference>
<dbReference type="InterPro" id="IPR036398">
    <property type="entry name" value="CA_dom_sf"/>
</dbReference>
<dbReference type="InterPro" id="IPR001148">
    <property type="entry name" value="CA_dom"/>
</dbReference>
<keyword evidence="3" id="KW-1185">Reference proteome</keyword>
<dbReference type="EnsemblMetazoa" id="PPAI004614-RA">
    <property type="protein sequence ID" value="PPAI004614-PA"/>
    <property type="gene ID" value="PPAI004614"/>
</dbReference>
<dbReference type="SMART" id="SM01057">
    <property type="entry name" value="Carb_anhydrase"/>
    <property type="match status" value="1"/>
</dbReference>
<dbReference type="CDD" id="cd00326">
    <property type="entry name" value="alpha_CA"/>
    <property type="match status" value="1"/>
</dbReference>